<dbReference type="Pfam" id="PF01243">
    <property type="entry name" value="PNPOx_N"/>
    <property type="match status" value="1"/>
</dbReference>
<dbReference type="PANTHER" id="PTHR35176:SF6">
    <property type="entry name" value="HEME OXYGENASE HI_0854-RELATED"/>
    <property type="match status" value="1"/>
</dbReference>
<dbReference type="RefSeq" id="WP_203710891.1">
    <property type="nucleotide sequence ID" value="NZ_BONE01000005.1"/>
</dbReference>
<dbReference type="PANTHER" id="PTHR35176">
    <property type="entry name" value="HEME OXYGENASE HI_0854-RELATED"/>
    <property type="match status" value="1"/>
</dbReference>
<keyword evidence="1" id="KW-0560">Oxidoreductase</keyword>
<gene>
    <name evidence="3" type="ORF">Asi02nite_09240</name>
</gene>
<evidence type="ECO:0000256" key="1">
    <source>
        <dbReference type="ARBA" id="ARBA00023002"/>
    </source>
</evidence>
<organism evidence="3 4">
    <name type="scientific">Asanoa siamensis</name>
    <dbReference type="NCBI Taxonomy" id="926357"/>
    <lineage>
        <taxon>Bacteria</taxon>
        <taxon>Bacillati</taxon>
        <taxon>Actinomycetota</taxon>
        <taxon>Actinomycetes</taxon>
        <taxon>Micromonosporales</taxon>
        <taxon>Micromonosporaceae</taxon>
        <taxon>Asanoa</taxon>
    </lineage>
</organism>
<dbReference type="InterPro" id="IPR052019">
    <property type="entry name" value="F420H2_bilvrd_red/Heme_oxyg"/>
</dbReference>
<dbReference type="Proteomes" id="UP000604117">
    <property type="component" value="Unassembled WGS sequence"/>
</dbReference>
<feature type="domain" description="Pyridoxamine 5'-phosphate oxidase N-terminal" evidence="2">
    <location>
        <begin position="6"/>
        <end position="119"/>
    </location>
</feature>
<accession>A0ABQ4CJE2</accession>
<name>A0ABQ4CJE2_9ACTN</name>
<evidence type="ECO:0000313" key="3">
    <source>
        <dbReference type="EMBL" id="GIF71406.1"/>
    </source>
</evidence>
<evidence type="ECO:0000259" key="2">
    <source>
        <dbReference type="Pfam" id="PF01243"/>
    </source>
</evidence>
<dbReference type="InterPro" id="IPR011576">
    <property type="entry name" value="Pyridox_Oxase_N"/>
</dbReference>
<dbReference type="SUPFAM" id="SSF50475">
    <property type="entry name" value="FMN-binding split barrel"/>
    <property type="match status" value="1"/>
</dbReference>
<dbReference type="InterPro" id="IPR012349">
    <property type="entry name" value="Split_barrel_FMN-bd"/>
</dbReference>
<dbReference type="EMBL" id="BONE01000005">
    <property type="protein sequence ID" value="GIF71406.1"/>
    <property type="molecule type" value="Genomic_DNA"/>
</dbReference>
<keyword evidence="4" id="KW-1185">Reference proteome</keyword>
<dbReference type="Gene3D" id="2.30.110.10">
    <property type="entry name" value="Electron Transport, Fmn-binding Protein, Chain A"/>
    <property type="match status" value="1"/>
</dbReference>
<reference evidence="3 4" key="1">
    <citation type="submission" date="2021-01" db="EMBL/GenBank/DDBJ databases">
        <title>Whole genome shotgun sequence of Asanoa siamensis NBRC 107932.</title>
        <authorList>
            <person name="Komaki H."/>
            <person name="Tamura T."/>
        </authorList>
    </citation>
    <scope>NUCLEOTIDE SEQUENCE [LARGE SCALE GENOMIC DNA]</scope>
    <source>
        <strain evidence="3 4">NBRC 107932</strain>
    </source>
</reference>
<evidence type="ECO:0000313" key="4">
    <source>
        <dbReference type="Proteomes" id="UP000604117"/>
    </source>
</evidence>
<comment type="caution">
    <text evidence="3">The sequence shown here is derived from an EMBL/GenBank/DDBJ whole genome shotgun (WGS) entry which is preliminary data.</text>
</comment>
<sequence>MSDELDEMARQVIDSNKYMSLGTVGPDGRPRVSPVYFTHVGYRAFYWVSGPGARHSRNVAERPAVALVIFDSTVAIGQGRAVYVDAEATQVPDDELPRRCAEVFGAVADGAVRFAPEELSGDADLRLYVARATDLDVHIPGGDPRYGTGIDSRRRVEP</sequence>
<protein>
    <recommendedName>
        <fullName evidence="2">Pyridoxamine 5'-phosphate oxidase N-terminal domain-containing protein</fullName>
    </recommendedName>
</protein>
<proteinExistence type="predicted"/>